<gene>
    <name evidence="2" type="primary">PLEST005094</name>
    <name evidence="2" type="ORF">PLESTB_000860900</name>
</gene>
<organism evidence="2 3">
    <name type="scientific">Pleodorina starrii</name>
    <dbReference type="NCBI Taxonomy" id="330485"/>
    <lineage>
        <taxon>Eukaryota</taxon>
        <taxon>Viridiplantae</taxon>
        <taxon>Chlorophyta</taxon>
        <taxon>core chlorophytes</taxon>
        <taxon>Chlorophyceae</taxon>
        <taxon>CS clade</taxon>
        <taxon>Chlamydomonadales</taxon>
        <taxon>Volvocaceae</taxon>
        <taxon>Pleodorina</taxon>
    </lineage>
</organism>
<proteinExistence type="predicted"/>
<name>A0A9W6BMQ1_9CHLO</name>
<keyword evidence="3" id="KW-1185">Reference proteome</keyword>
<sequence>MAKHRHRQKAWSQRGVSVPPETVQEAAGGKADMSAPLPPGPLLPRIARLALATLPLSAAVLRRGPPALLNLSKAVLRSLLAGFWLQSLPFGHTVGSISAEGAAADSSGSGRLLLTSLPQLAVMLWPLLLYTLLRLITSRVGLRASQDRRQPSSPSSETQRRRRRAEVPCPPQQPQQSSDLIREHYDGAGASGGLRIALGVLCAAAVAHCLVAVAALSCGALGVEVPGCLLIHTAVQWHSLLLLQAVMEAAVALMRSNKESSAPDLPAAVHALLGIGSAWLALRLALTAAALAFAAVKPGWDILPEIMQLSPPAAVTDGYGPLGTLLVLLQPLLPPGYGPGADLRVAAAGGILAVALHWVVLRAALVTAQWGLLSMSGPKLQEIRKTITRVRKGLDPEPACNKGMLYSNRKITHALLAEVHRLYTSPDTESLYLDEAARMLQPLSERRLTAGDIHRACKQLGITRKQKHTIFREADPMKQDIFKETMRRLVTKEMLVWTDESAVVSVCIEVG</sequence>
<dbReference type="EMBL" id="BRXU01000010">
    <property type="protein sequence ID" value="GLC54412.1"/>
    <property type="molecule type" value="Genomic_DNA"/>
</dbReference>
<reference evidence="2 3" key="1">
    <citation type="journal article" date="2023" name="Commun. Biol.">
        <title>Reorganization of the ancestral sex-determining regions during the evolution of trioecy in Pleodorina starrii.</title>
        <authorList>
            <person name="Takahashi K."/>
            <person name="Suzuki S."/>
            <person name="Kawai-Toyooka H."/>
            <person name="Yamamoto K."/>
            <person name="Hamaji T."/>
            <person name="Ootsuki R."/>
            <person name="Yamaguchi H."/>
            <person name="Kawachi M."/>
            <person name="Higashiyama T."/>
            <person name="Nozaki H."/>
        </authorList>
    </citation>
    <scope>NUCLEOTIDE SEQUENCE [LARGE SCALE GENOMIC DNA]</scope>
    <source>
        <strain evidence="2 3">NIES-4479</strain>
    </source>
</reference>
<dbReference type="Proteomes" id="UP001165080">
    <property type="component" value="Unassembled WGS sequence"/>
</dbReference>
<evidence type="ECO:0000313" key="2">
    <source>
        <dbReference type="EMBL" id="GLC54412.1"/>
    </source>
</evidence>
<feature type="region of interest" description="Disordered" evidence="1">
    <location>
        <begin position="146"/>
        <end position="179"/>
    </location>
</feature>
<protein>
    <submittedName>
        <fullName evidence="2">Uncharacterized protein</fullName>
    </submittedName>
</protein>
<comment type="caution">
    <text evidence="2">The sequence shown here is derived from an EMBL/GenBank/DDBJ whole genome shotgun (WGS) entry which is preliminary data.</text>
</comment>
<evidence type="ECO:0000256" key="1">
    <source>
        <dbReference type="SAM" id="MobiDB-lite"/>
    </source>
</evidence>
<dbReference type="AlphaFoldDB" id="A0A9W6BMQ1"/>
<accession>A0A9W6BMQ1</accession>
<feature type="region of interest" description="Disordered" evidence="1">
    <location>
        <begin position="1"/>
        <end position="36"/>
    </location>
</feature>
<evidence type="ECO:0000313" key="3">
    <source>
        <dbReference type="Proteomes" id="UP001165080"/>
    </source>
</evidence>